<dbReference type="PANTHER" id="PTHR22617:SF23">
    <property type="entry name" value="CHEMOTAXIS PROTEIN CHEW"/>
    <property type="match status" value="1"/>
</dbReference>
<evidence type="ECO:0000313" key="2">
    <source>
        <dbReference type="EMBL" id="SDW83227.1"/>
    </source>
</evidence>
<gene>
    <name evidence="2" type="ORF">SAMN05421783_10990</name>
</gene>
<evidence type="ECO:0000313" key="3">
    <source>
        <dbReference type="Proteomes" id="UP000198816"/>
    </source>
</evidence>
<feature type="domain" description="CheW-like" evidence="1">
    <location>
        <begin position="39"/>
        <end position="179"/>
    </location>
</feature>
<dbReference type="InterPro" id="IPR036061">
    <property type="entry name" value="CheW-like_dom_sf"/>
</dbReference>
<evidence type="ECO:0000259" key="1">
    <source>
        <dbReference type="PROSITE" id="PS50851"/>
    </source>
</evidence>
<dbReference type="PROSITE" id="PS50851">
    <property type="entry name" value="CHEW"/>
    <property type="match status" value="1"/>
</dbReference>
<proteinExistence type="predicted"/>
<dbReference type="InterPro" id="IPR039315">
    <property type="entry name" value="CheW"/>
</dbReference>
<dbReference type="AlphaFoldDB" id="A0A1H2WRP9"/>
<protein>
    <submittedName>
        <fullName evidence="2">Purine-binding chemotaxis protein CheW</fullName>
    </submittedName>
</protein>
<dbReference type="GO" id="GO:0006935">
    <property type="term" value="P:chemotaxis"/>
    <property type="evidence" value="ECO:0007669"/>
    <property type="project" value="InterPro"/>
</dbReference>
<dbReference type="Proteomes" id="UP000198816">
    <property type="component" value="Unassembled WGS sequence"/>
</dbReference>
<dbReference type="EMBL" id="FNNZ01000009">
    <property type="protein sequence ID" value="SDW83227.1"/>
    <property type="molecule type" value="Genomic_DNA"/>
</dbReference>
<accession>A0A1H2WRP9</accession>
<reference evidence="3" key="1">
    <citation type="submission" date="2016-10" db="EMBL/GenBank/DDBJ databases">
        <authorList>
            <person name="Varghese N."/>
            <person name="Submissions S."/>
        </authorList>
    </citation>
    <scope>NUCLEOTIDE SEQUENCE [LARGE SCALE GENOMIC DNA]</scope>
    <source>
        <strain evidence="3">DSM 217</strain>
    </source>
</reference>
<dbReference type="SMART" id="SM00260">
    <property type="entry name" value="CheW"/>
    <property type="match status" value="1"/>
</dbReference>
<sequence length="182" mass="20023">MDLERTESQAMPSDRDELDMLLDRRREADARIVEVETAKVKLVIFVVGEALLAFPSRVLVEILPLATIHFVPGCPPALEGVINVRGDIASVVRLGDLLGMTHVPSARRSAILLARGTRVHSGLRVDRVVDVLDVVEESIQAPPDSLPEPLRGLATGVFEHEGQVVILLDMDRVFQSLLPEQR</sequence>
<dbReference type="GO" id="GO:0007165">
    <property type="term" value="P:signal transduction"/>
    <property type="evidence" value="ECO:0007669"/>
    <property type="project" value="InterPro"/>
</dbReference>
<name>A0A1H2WRP9_THIRO</name>
<dbReference type="Gene3D" id="2.30.30.40">
    <property type="entry name" value="SH3 Domains"/>
    <property type="match status" value="1"/>
</dbReference>
<dbReference type="GO" id="GO:0005829">
    <property type="term" value="C:cytosol"/>
    <property type="evidence" value="ECO:0007669"/>
    <property type="project" value="TreeGrafter"/>
</dbReference>
<dbReference type="OrthoDB" id="6589374at2"/>
<dbReference type="STRING" id="1058.SAMN05421783_10990"/>
<dbReference type="PANTHER" id="PTHR22617">
    <property type="entry name" value="CHEMOTAXIS SENSOR HISTIDINE KINASE-RELATED"/>
    <property type="match status" value="1"/>
</dbReference>
<organism evidence="2 3">
    <name type="scientific">Thiocapsa roseopersicina</name>
    <dbReference type="NCBI Taxonomy" id="1058"/>
    <lineage>
        <taxon>Bacteria</taxon>
        <taxon>Pseudomonadati</taxon>
        <taxon>Pseudomonadota</taxon>
        <taxon>Gammaproteobacteria</taxon>
        <taxon>Chromatiales</taxon>
        <taxon>Chromatiaceae</taxon>
        <taxon>Thiocapsa</taxon>
    </lineage>
</organism>
<keyword evidence="3" id="KW-1185">Reference proteome</keyword>
<dbReference type="Gene3D" id="2.40.50.180">
    <property type="entry name" value="CheA-289, Domain 4"/>
    <property type="match status" value="1"/>
</dbReference>
<dbReference type="InterPro" id="IPR002545">
    <property type="entry name" value="CheW-lke_dom"/>
</dbReference>
<dbReference type="RefSeq" id="WP_093031635.1">
    <property type="nucleotide sequence ID" value="NZ_FNNZ01000009.1"/>
</dbReference>
<dbReference type="SUPFAM" id="SSF50341">
    <property type="entry name" value="CheW-like"/>
    <property type="match status" value="1"/>
</dbReference>
<dbReference type="Pfam" id="PF01584">
    <property type="entry name" value="CheW"/>
    <property type="match status" value="1"/>
</dbReference>